<dbReference type="InterPro" id="IPR024465">
    <property type="entry name" value="DUF2399"/>
</dbReference>
<dbReference type="NCBIfam" id="TIGR02679">
    <property type="entry name" value="TIGR02679 family protein"/>
    <property type="match status" value="1"/>
</dbReference>
<dbReference type="RefSeq" id="WP_192364288.1">
    <property type="nucleotide sequence ID" value="NZ_CP119182.1"/>
</dbReference>
<dbReference type="InterPro" id="IPR024466">
    <property type="entry name" value="CHP02679_N"/>
</dbReference>
<reference evidence="4" key="1">
    <citation type="submission" date="2020-09" db="EMBL/GenBank/DDBJ databases">
        <title>Streptomyces canutascabiei sp. nov., which causes potato common scab and is distributed across the world.</title>
        <authorList>
            <person name="Nguyen H.P."/>
            <person name="Weisberg A.J."/>
            <person name="Chang J.H."/>
            <person name="Clarke C.R."/>
        </authorList>
    </citation>
    <scope>NUCLEOTIDE SEQUENCE</scope>
    <source>
        <strain evidence="4">ID-01-6.2a</strain>
    </source>
</reference>
<dbReference type="Pfam" id="PF11796">
    <property type="entry name" value="DUF3323"/>
    <property type="match status" value="1"/>
</dbReference>
<dbReference type="AlphaFoldDB" id="A0A927QIW1"/>
<dbReference type="EMBL" id="JACYXT010000017">
    <property type="protein sequence ID" value="MBD9727886.1"/>
    <property type="molecule type" value="Genomic_DNA"/>
</dbReference>
<dbReference type="Proteomes" id="UP000661025">
    <property type="component" value="Unassembled WGS sequence"/>
</dbReference>
<feature type="domain" description="DUF2399" evidence="2">
    <location>
        <begin position="302"/>
        <end position="457"/>
    </location>
</feature>
<feature type="domain" description="Conserved hypothetical protein CHP02679 N terminus" evidence="3">
    <location>
        <begin position="67"/>
        <end position="282"/>
    </location>
</feature>
<comment type="caution">
    <text evidence="4">The sequence shown here is derived from an EMBL/GenBank/DDBJ whole genome shotgun (WGS) entry which is preliminary data.</text>
</comment>
<evidence type="ECO:0000259" key="3">
    <source>
        <dbReference type="Pfam" id="PF11796"/>
    </source>
</evidence>
<protein>
    <submittedName>
        <fullName evidence="4">TIGR02679 family protein</fullName>
    </submittedName>
</protein>
<evidence type="ECO:0000313" key="5">
    <source>
        <dbReference type="Proteomes" id="UP000661025"/>
    </source>
</evidence>
<evidence type="ECO:0000256" key="1">
    <source>
        <dbReference type="SAM" id="MobiDB-lite"/>
    </source>
</evidence>
<accession>A0A927QIW1</accession>
<evidence type="ECO:0000259" key="2">
    <source>
        <dbReference type="Pfam" id="PF09664"/>
    </source>
</evidence>
<gene>
    <name evidence="4" type="ORF">IHE70_32850</name>
</gene>
<feature type="region of interest" description="Disordered" evidence="1">
    <location>
        <begin position="1"/>
        <end position="34"/>
    </location>
</feature>
<sequence>MTDPSAVGERDGVSHPAAADERDGTADPGAADEPSLAPEALAFLSRPGLSRLWAAARTRLERGGLNLTGTIRLQLVDPQEREALSLLLAKPLVGPSATVSLAELDARLRASAVGRSLAATLTALGPPLTDRRAARDAATAERNRLWSAAEAALAATSLADQPWAGRWLSDIQRSGTFTRRPPTTALTTLTQAIQALATLHPGSGPAPTPVTWGRGELATRTTGSAHGLDDGTLLARLVLRGIALAQGADFPTDAPARRALWRRASVTPDEVSSTVLTYGLRPTGASWQETALRERADRHLETHLTLRELRTLHRHLRLPSRTRVHVCENPRVVEAAADAGRTAPLICTSGSATTVVLTLLDTLAATDCAFAYHGDFDWPGITLANRVMERYGAEPWRMGAPDYEFLATRAELHGTPPLPLSGTPVEATWDTELAATMDALGVALHEEAALDLLLEDLD</sequence>
<dbReference type="InterPro" id="IPR013495">
    <property type="entry name" value="CHP02679"/>
</dbReference>
<organism evidence="4 5">
    <name type="scientific">Streptomyces caniscabiei</name>
    <dbReference type="NCBI Taxonomy" id="2746961"/>
    <lineage>
        <taxon>Bacteria</taxon>
        <taxon>Bacillati</taxon>
        <taxon>Actinomycetota</taxon>
        <taxon>Actinomycetes</taxon>
        <taxon>Kitasatosporales</taxon>
        <taxon>Streptomycetaceae</taxon>
        <taxon>Streptomyces</taxon>
    </lineage>
</organism>
<proteinExistence type="predicted"/>
<dbReference type="Pfam" id="PF09664">
    <property type="entry name" value="DUF2399"/>
    <property type="match status" value="1"/>
</dbReference>
<dbReference type="GeneID" id="79934221"/>
<evidence type="ECO:0000313" key="4">
    <source>
        <dbReference type="EMBL" id="MBD9727886.1"/>
    </source>
</evidence>
<feature type="compositionally biased region" description="Basic and acidic residues" evidence="1">
    <location>
        <begin position="8"/>
        <end position="25"/>
    </location>
</feature>
<name>A0A927QIW1_9ACTN</name>